<gene>
    <name evidence="1" type="ORF">OE88DRAFT_1665484</name>
</gene>
<name>A0A5C3MVP5_9AGAM</name>
<accession>A0A5C3MVP5</accession>
<evidence type="ECO:0008006" key="3">
    <source>
        <dbReference type="Google" id="ProtNLM"/>
    </source>
</evidence>
<evidence type="ECO:0000313" key="1">
    <source>
        <dbReference type="EMBL" id="TFK47828.1"/>
    </source>
</evidence>
<sequence length="72" mass="8144">MEVPSKNIQPMKDLVLNQTVQVRIRANVWVMGIIVGFLECINRITGMVYQVEYSGPMGPARSYFGPEDVRLS</sequence>
<proteinExistence type="predicted"/>
<evidence type="ECO:0000313" key="2">
    <source>
        <dbReference type="Proteomes" id="UP000305948"/>
    </source>
</evidence>
<protein>
    <recommendedName>
        <fullName evidence="3">LSM domain-containing protein</fullName>
    </recommendedName>
</protein>
<keyword evidence="2" id="KW-1185">Reference proteome</keyword>
<dbReference type="Proteomes" id="UP000305948">
    <property type="component" value="Unassembled WGS sequence"/>
</dbReference>
<dbReference type="AlphaFoldDB" id="A0A5C3MVP5"/>
<organism evidence="1 2">
    <name type="scientific">Heliocybe sulcata</name>
    <dbReference type="NCBI Taxonomy" id="5364"/>
    <lineage>
        <taxon>Eukaryota</taxon>
        <taxon>Fungi</taxon>
        <taxon>Dikarya</taxon>
        <taxon>Basidiomycota</taxon>
        <taxon>Agaricomycotina</taxon>
        <taxon>Agaricomycetes</taxon>
        <taxon>Gloeophyllales</taxon>
        <taxon>Gloeophyllaceae</taxon>
        <taxon>Heliocybe</taxon>
    </lineage>
</organism>
<reference evidence="1 2" key="1">
    <citation type="journal article" date="2019" name="Nat. Ecol. Evol.">
        <title>Megaphylogeny resolves global patterns of mushroom evolution.</title>
        <authorList>
            <person name="Varga T."/>
            <person name="Krizsan K."/>
            <person name="Foldi C."/>
            <person name="Dima B."/>
            <person name="Sanchez-Garcia M."/>
            <person name="Sanchez-Ramirez S."/>
            <person name="Szollosi G.J."/>
            <person name="Szarkandi J.G."/>
            <person name="Papp V."/>
            <person name="Albert L."/>
            <person name="Andreopoulos W."/>
            <person name="Angelini C."/>
            <person name="Antonin V."/>
            <person name="Barry K.W."/>
            <person name="Bougher N.L."/>
            <person name="Buchanan P."/>
            <person name="Buyck B."/>
            <person name="Bense V."/>
            <person name="Catcheside P."/>
            <person name="Chovatia M."/>
            <person name="Cooper J."/>
            <person name="Damon W."/>
            <person name="Desjardin D."/>
            <person name="Finy P."/>
            <person name="Geml J."/>
            <person name="Haridas S."/>
            <person name="Hughes K."/>
            <person name="Justo A."/>
            <person name="Karasinski D."/>
            <person name="Kautmanova I."/>
            <person name="Kiss B."/>
            <person name="Kocsube S."/>
            <person name="Kotiranta H."/>
            <person name="LaButti K.M."/>
            <person name="Lechner B.E."/>
            <person name="Liimatainen K."/>
            <person name="Lipzen A."/>
            <person name="Lukacs Z."/>
            <person name="Mihaltcheva S."/>
            <person name="Morgado L.N."/>
            <person name="Niskanen T."/>
            <person name="Noordeloos M.E."/>
            <person name="Ohm R.A."/>
            <person name="Ortiz-Santana B."/>
            <person name="Ovrebo C."/>
            <person name="Racz N."/>
            <person name="Riley R."/>
            <person name="Savchenko A."/>
            <person name="Shiryaev A."/>
            <person name="Soop K."/>
            <person name="Spirin V."/>
            <person name="Szebenyi C."/>
            <person name="Tomsovsky M."/>
            <person name="Tulloss R.E."/>
            <person name="Uehling J."/>
            <person name="Grigoriev I.V."/>
            <person name="Vagvolgyi C."/>
            <person name="Papp T."/>
            <person name="Martin F.M."/>
            <person name="Miettinen O."/>
            <person name="Hibbett D.S."/>
            <person name="Nagy L.G."/>
        </authorList>
    </citation>
    <scope>NUCLEOTIDE SEQUENCE [LARGE SCALE GENOMIC DNA]</scope>
    <source>
        <strain evidence="1 2">OMC1185</strain>
    </source>
</reference>
<dbReference type="EMBL" id="ML213522">
    <property type="protein sequence ID" value="TFK47828.1"/>
    <property type="molecule type" value="Genomic_DNA"/>
</dbReference>
<dbReference type="OrthoDB" id="3254025at2759"/>